<reference evidence="11 12" key="1">
    <citation type="submission" date="2016-06" db="EMBL/GenBank/DDBJ databases">
        <title>Complete genome sequence of a deep-branching marine Gamma Proteobacterium Woeseia oceani type strain XK5.</title>
        <authorList>
            <person name="Mu D."/>
            <person name="Du Z."/>
        </authorList>
    </citation>
    <scope>NUCLEOTIDE SEQUENCE [LARGE SCALE GENOMIC DNA]</scope>
    <source>
        <strain evidence="11 12">XK5</strain>
    </source>
</reference>
<keyword evidence="4 7" id="KW-0812">Transmembrane</keyword>
<dbReference type="SUPFAM" id="SSF82861">
    <property type="entry name" value="Mechanosensitive channel protein MscS (YggB), transmembrane region"/>
    <property type="match status" value="1"/>
</dbReference>
<organism evidence="11 12">
    <name type="scientific">Woeseia oceani</name>
    <dbReference type="NCBI Taxonomy" id="1548547"/>
    <lineage>
        <taxon>Bacteria</taxon>
        <taxon>Pseudomonadati</taxon>
        <taxon>Pseudomonadota</taxon>
        <taxon>Gammaproteobacteria</taxon>
        <taxon>Woeseiales</taxon>
        <taxon>Woeseiaceae</taxon>
        <taxon>Woeseia</taxon>
    </lineage>
</organism>
<dbReference type="InterPro" id="IPR010920">
    <property type="entry name" value="LSM_dom_sf"/>
</dbReference>
<dbReference type="InterPro" id="IPR023408">
    <property type="entry name" value="MscS_beta-dom_sf"/>
</dbReference>
<feature type="transmembrane region" description="Helical" evidence="7">
    <location>
        <begin position="20"/>
        <end position="39"/>
    </location>
</feature>
<keyword evidence="12" id="KW-1185">Reference proteome</keyword>
<name>A0A193LL22_9GAMM</name>
<evidence type="ECO:0000256" key="3">
    <source>
        <dbReference type="ARBA" id="ARBA00022475"/>
    </source>
</evidence>
<evidence type="ECO:0000256" key="4">
    <source>
        <dbReference type="ARBA" id="ARBA00022692"/>
    </source>
</evidence>
<dbReference type="InterPro" id="IPR052702">
    <property type="entry name" value="MscS-like_channel"/>
</dbReference>
<comment type="subcellular location">
    <subcellularLocation>
        <location evidence="1">Cell membrane</location>
        <topology evidence="1">Multi-pass membrane protein</topology>
    </subcellularLocation>
</comment>
<evidence type="ECO:0000259" key="10">
    <source>
        <dbReference type="Pfam" id="PF21088"/>
    </source>
</evidence>
<dbReference type="InterPro" id="IPR006685">
    <property type="entry name" value="MscS_channel_2nd"/>
</dbReference>
<comment type="similarity">
    <text evidence="2">Belongs to the MscS (TC 1.A.23) family.</text>
</comment>
<proteinExistence type="inferred from homology"/>
<evidence type="ECO:0000259" key="9">
    <source>
        <dbReference type="Pfam" id="PF21082"/>
    </source>
</evidence>
<feature type="transmembrane region" description="Helical" evidence="7">
    <location>
        <begin position="66"/>
        <end position="83"/>
    </location>
</feature>
<dbReference type="Gene3D" id="2.30.30.60">
    <property type="match status" value="1"/>
</dbReference>
<keyword evidence="5 7" id="KW-1133">Transmembrane helix</keyword>
<dbReference type="PANTHER" id="PTHR30347:SF1">
    <property type="entry name" value="MECHANOSENSITIVE CHANNEL MSCK"/>
    <property type="match status" value="1"/>
</dbReference>
<evidence type="ECO:0000256" key="2">
    <source>
        <dbReference type="ARBA" id="ARBA00008017"/>
    </source>
</evidence>
<dbReference type="AlphaFoldDB" id="A0A193LL22"/>
<accession>A0A193LL22</accession>
<dbReference type="Pfam" id="PF21082">
    <property type="entry name" value="MS_channel_3rd"/>
    <property type="match status" value="1"/>
</dbReference>
<dbReference type="PANTHER" id="PTHR30347">
    <property type="entry name" value="POTASSIUM CHANNEL RELATED"/>
    <property type="match status" value="1"/>
</dbReference>
<dbReference type="OrthoDB" id="9799209at2"/>
<dbReference type="InterPro" id="IPR011066">
    <property type="entry name" value="MscS_channel_C_sf"/>
</dbReference>
<feature type="transmembrane region" description="Helical" evidence="7">
    <location>
        <begin position="89"/>
        <end position="109"/>
    </location>
</feature>
<dbReference type="Pfam" id="PF21088">
    <property type="entry name" value="MS_channel_1st"/>
    <property type="match status" value="1"/>
</dbReference>
<dbReference type="STRING" id="1548547.BA177_11650"/>
<dbReference type="SUPFAM" id="SSF50182">
    <property type="entry name" value="Sm-like ribonucleoproteins"/>
    <property type="match status" value="1"/>
</dbReference>
<evidence type="ECO:0000259" key="8">
    <source>
        <dbReference type="Pfam" id="PF00924"/>
    </source>
</evidence>
<dbReference type="GO" id="GO:0008381">
    <property type="term" value="F:mechanosensitive monoatomic ion channel activity"/>
    <property type="evidence" value="ECO:0007669"/>
    <property type="project" value="UniProtKB-ARBA"/>
</dbReference>
<dbReference type="RefSeq" id="WP_068619273.1">
    <property type="nucleotide sequence ID" value="NZ_CP016268.1"/>
</dbReference>
<protein>
    <submittedName>
        <fullName evidence="11">Mechanosensitive ion channel protein</fullName>
    </submittedName>
</protein>
<dbReference type="Proteomes" id="UP000092695">
    <property type="component" value="Chromosome"/>
</dbReference>
<dbReference type="InterPro" id="IPR049142">
    <property type="entry name" value="MS_channel_1st"/>
</dbReference>
<feature type="domain" description="Mechanosensitive ion channel transmembrane helices 2/3" evidence="10">
    <location>
        <begin position="66"/>
        <end position="106"/>
    </location>
</feature>
<dbReference type="EMBL" id="CP016268">
    <property type="protein sequence ID" value="ANO53187.1"/>
    <property type="molecule type" value="Genomic_DNA"/>
</dbReference>
<sequence>MQKFNNIWHFPLIPLGSDPITVGEMVLVALLIVIGYLISRLMEKLLSQRLAQTEMRPDAIQTLQRIVFYVLIVCVALTAMSLLHIPVTAFAFLTGAIAIGVGFGAQNIINNFISGWILMVERPVRIDDYIEVDEHTGVVERIGNRSTRIRRVDGVHILVPNSQMLERTVVNWTLVDQQIRAKIRVGVAYGTPTRKVAELIEQAVVAQSEVQPEPAPTVIFEDFGDSALVFDAYFWCLTGGERGLRRIRSEIRHSITELFDANGIVIAFPQVDLHLDAAKPLQIQMAQAAIPSADSED</sequence>
<evidence type="ECO:0000256" key="7">
    <source>
        <dbReference type="SAM" id="Phobius"/>
    </source>
</evidence>
<feature type="domain" description="Mechanosensitive ion channel MscS C-terminal" evidence="9">
    <location>
        <begin position="182"/>
        <end position="266"/>
    </location>
</feature>
<dbReference type="Gene3D" id="1.10.287.1260">
    <property type="match status" value="1"/>
</dbReference>
<dbReference type="SUPFAM" id="SSF82689">
    <property type="entry name" value="Mechanosensitive channel protein MscS (YggB), C-terminal domain"/>
    <property type="match status" value="1"/>
</dbReference>
<gene>
    <name evidence="11" type="ORF">BA177_11650</name>
</gene>
<feature type="domain" description="Mechanosensitive ion channel MscS" evidence="8">
    <location>
        <begin position="107"/>
        <end position="173"/>
    </location>
</feature>
<evidence type="ECO:0000256" key="1">
    <source>
        <dbReference type="ARBA" id="ARBA00004651"/>
    </source>
</evidence>
<evidence type="ECO:0000256" key="6">
    <source>
        <dbReference type="ARBA" id="ARBA00023136"/>
    </source>
</evidence>
<evidence type="ECO:0000313" key="12">
    <source>
        <dbReference type="Proteomes" id="UP000092695"/>
    </source>
</evidence>
<evidence type="ECO:0000313" key="11">
    <source>
        <dbReference type="EMBL" id="ANO53187.1"/>
    </source>
</evidence>
<dbReference type="Gene3D" id="3.30.70.100">
    <property type="match status" value="1"/>
</dbReference>
<dbReference type="KEGG" id="woc:BA177_11650"/>
<keyword evidence="6 7" id="KW-0472">Membrane</keyword>
<evidence type="ECO:0000256" key="5">
    <source>
        <dbReference type="ARBA" id="ARBA00022989"/>
    </source>
</evidence>
<dbReference type="GO" id="GO:0005886">
    <property type="term" value="C:plasma membrane"/>
    <property type="evidence" value="ECO:0007669"/>
    <property type="project" value="UniProtKB-SubCell"/>
</dbReference>
<dbReference type="InterPro" id="IPR049278">
    <property type="entry name" value="MS_channel_C"/>
</dbReference>
<dbReference type="Pfam" id="PF00924">
    <property type="entry name" value="MS_channel_2nd"/>
    <property type="match status" value="1"/>
</dbReference>
<keyword evidence="3" id="KW-1003">Cell membrane</keyword>
<dbReference type="InterPro" id="IPR011014">
    <property type="entry name" value="MscS_channel_TM-2"/>
</dbReference>